<dbReference type="GO" id="GO:0034480">
    <property type="term" value="F:phosphatidylcholine phospholipase C activity"/>
    <property type="evidence" value="ECO:0007669"/>
    <property type="project" value="UniProtKB-EC"/>
</dbReference>
<dbReference type="PANTHER" id="PTHR31956">
    <property type="entry name" value="NON-SPECIFIC PHOSPHOLIPASE C4-RELATED"/>
    <property type="match status" value="1"/>
</dbReference>
<dbReference type="InterPro" id="IPR008475">
    <property type="entry name" value="PLipase_C_C"/>
</dbReference>
<dbReference type="OrthoDB" id="980947at2"/>
<dbReference type="PANTHER" id="PTHR31956:SF1">
    <property type="entry name" value="NON-SPECIFIC PHOSPHOLIPASE C1"/>
    <property type="match status" value="1"/>
</dbReference>
<dbReference type="Proteomes" id="UP000186609">
    <property type="component" value="Chromosome"/>
</dbReference>
<dbReference type="EC" id="3.1.4.3" evidence="2"/>
<evidence type="ECO:0000256" key="1">
    <source>
        <dbReference type="ARBA" id="ARBA00009717"/>
    </source>
</evidence>
<accession>A0A1P8JSY9</accession>
<evidence type="ECO:0000313" key="5">
    <source>
        <dbReference type="EMBL" id="APW36866.1"/>
    </source>
</evidence>
<reference evidence="5 6" key="1">
    <citation type="submission" date="2017-01" db="EMBL/GenBank/DDBJ databases">
        <authorList>
            <person name="Mah S.A."/>
            <person name="Swanson W.J."/>
            <person name="Moy G.W."/>
            <person name="Vacquier V.D."/>
        </authorList>
    </citation>
    <scope>NUCLEOTIDE SEQUENCE [LARGE SCALE GENOMIC DNA]</scope>
    <source>
        <strain evidence="5 6">DCY110</strain>
    </source>
</reference>
<dbReference type="NCBIfam" id="TIGR03396">
    <property type="entry name" value="PC_PLC"/>
    <property type="match status" value="1"/>
</dbReference>
<organism evidence="5 6">
    <name type="scientific">Rhodoferax koreensis</name>
    <dbReference type="NCBI Taxonomy" id="1842727"/>
    <lineage>
        <taxon>Bacteria</taxon>
        <taxon>Pseudomonadati</taxon>
        <taxon>Pseudomonadota</taxon>
        <taxon>Betaproteobacteria</taxon>
        <taxon>Burkholderiales</taxon>
        <taxon>Comamonadaceae</taxon>
        <taxon>Rhodoferax</taxon>
    </lineage>
</organism>
<dbReference type="RefSeq" id="WP_076197756.1">
    <property type="nucleotide sequence ID" value="NZ_CP019236.1"/>
</dbReference>
<dbReference type="InterPro" id="IPR007312">
    <property type="entry name" value="Phosphoesterase"/>
</dbReference>
<feature type="domain" description="Bacterial phospholipase C C-terminal" evidence="4">
    <location>
        <begin position="545"/>
        <end position="634"/>
    </location>
</feature>
<comment type="similarity">
    <text evidence="1">Belongs to the bacterial phospholipase C family.</text>
</comment>
<feature type="domain" description="Bacterial phospholipase C C-terminal" evidence="4">
    <location>
        <begin position="644"/>
        <end position="723"/>
    </location>
</feature>
<dbReference type="InterPro" id="IPR017767">
    <property type="entry name" value="PC-PLC"/>
</dbReference>
<dbReference type="PROSITE" id="PS51318">
    <property type="entry name" value="TAT"/>
    <property type="match status" value="1"/>
</dbReference>
<evidence type="ECO:0000259" key="4">
    <source>
        <dbReference type="Pfam" id="PF05506"/>
    </source>
</evidence>
<dbReference type="GO" id="GO:0016042">
    <property type="term" value="P:lipid catabolic process"/>
    <property type="evidence" value="ECO:0007669"/>
    <property type="project" value="InterPro"/>
</dbReference>
<dbReference type="STRING" id="1842727.RD110_06385"/>
<name>A0A1P8JSY9_9BURK</name>
<gene>
    <name evidence="5" type="ORF">RD110_06385</name>
</gene>
<protein>
    <recommendedName>
        <fullName evidence="2">phospholipase C</fullName>
        <ecNumber evidence="2">3.1.4.3</ecNumber>
    </recommendedName>
</protein>
<dbReference type="KEGG" id="rhy:RD110_06385"/>
<evidence type="ECO:0000256" key="2">
    <source>
        <dbReference type="ARBA" id="ARBA00012018"/>
    </source>
</evidence>
<dbReference type="InterPro" id="IPR017850">
    <property type="entry name" value="Alkaline_phosphatase_core_sf"/>
</dbReference>
<dbReference type="Pfam" id="PF05506">
    <property type="entry name" value="PLipase_C_C"/>
    <property type="match status" value="2"/>
</dbReference>
<dbReference type="AlphaFoldDB" id="A0A1P8JSY9"/>
<sequence length="736" mass="78672">MTTIDRRAILRGMAALGTTAALPDSIKQALAIPAAGTTGTIEDVKHIVVLMQENRSFDHYFGTLRGVRGFSDPRAVKLYGSGNSVFQQPNLNSQGVPQTPNTVLPFHPTAANLGQQFLTGLPHGWSDAHTAWNNGHNDRWVPAKGKSTMAYLQRADIPFYYALADAFTICDAYHCSIMASTDPNRYYLWSGWCGQNGTLPGGIDVPNTGSTPGVIPLTSGGNGTAPNGPVVNNAEAGYGWATYPERLQQAGISWKIYQDIGHGLDAAGSWGWDGQNPYIGNYGDNALLYFNQYRTAQPGSPLYDKARTGTNMLNGGAFNNGTFFDQLKNDVMNNTLPQVSWIAAPEAYSEHSNWPTSYGMWYIQNVLNALTSNPAVWASTVFIICFDENDGFFDHVVAPTAPASAAQGLSTVSTANELYPGASASYMAGPYGLGARVPMLVISPWSKGGWVNSQTFDHTSIIRFIEKRFGVIEPNITPWRRAVCGDLTSTLDFSIANASAARLPSTATLAAPQSDIVAGKKYATYVPALPSNQVMPVQEPGQRLARALPYELQVDWRALPGNLTFGLTFTNTGRAGAWLHVRTANGTRAGDSTGPWGYTVESGKSLADTFTAATGGAYDVAVHGPNGFYRAFAGSVEASAAKLACRTVYDAIGGGLSLVVTNAGTASTTVTITDRYTNATSHQTVAPGASFRSDWSLQTTSRWYDLAVTASTDARFFAQFAGHVETGADGLSDPLL</sequence>
<evidence type="ECO:0000256" key="3">
    <source>
        <dbReference type="ARBA" id="ARBA00022801"/>
    </source>
</evidence>
<dbReference type="CDD" id="cd16014">
    <property type="entry name" value="PLC"/>
    <property type="match status" value="1"/>
</dbReference>
<dbReference type="Pfam" id="PF04185">
    <property type="entry name" value="Phosphoesterase"/>
    <property type="match status" value="1"/>
</dbReference>
<dbReference type="EMBL" id="CP019236">
    <property type="protein sequence ID" value="APW36866.1"/>
    <property type="molecule type" value="Genomic_DNA"/>
</dbReference>
<keyword evidence="6" id="KW-1185">Reference proteome</keyword>
<evidence type="ECO:0000313" key="6">
    <source>
        <dbReference type="Proteomes" id="UP000186609"/>
    </source>
</evidence>
<dbReference type="InterPro" id="IPR006311">
    <property type="entry name" value="TAT_signal"/>
</dbReference>
<dbReference type="Gene3D" id="3.40.720.10">
    <property type="entry name" value="Alkaline Phosphatase, subunit A"/>
    <property type="match status" value="2"/>
</dbReference>
<keyword evidence="3" id="KW-0378">Hydrolase</keyword>
<proteinExistence type="inferred from homology"/>